<organism evidence="1 2">
    <name type="scientific">Marasmiellus scandens</name>
    <dbReference type="NCBI Taxonomy" id="2682957"/>
    <lineage>
        <taxon>Eukaryota</taxon>
        <taxon>Fungi</taxon>
        <taxon>Dikarya</taxon>
        <taxon>Basidiomycota</taxon>
        <taxon>Agaricomycotina</taxon>
        <taxon>Agaricomycetes</taxon>
        <taxon>Agaricomycetidae</taxon>
        <taxon>Agaricales</taxon>
        <taxon>Marasmiineae</taxon>
        <taxon>Omphalotaceae</taxon>
        <taxon>Marasmiellus</taxon>
    </lineage>
</organism>
<accession>A0ABR1J1F7</accession>
<evidence type="ECO:0000313" key="1">
    <source>
        <dbReference type="EMBL" id="KAK7444787.1"/>
    </source>
</evidence>
<proteinExistence type="predicted"/>
<dbReference type="Proteomes" id="UP001498398">
    <property type="component" value="Unassembled WGS sequence"/>
</dbReference>
<name>A0ABR1J1F7_9AGAR</name>
<gene>
    <name evidence="1" type="ORF">VKT23_015104</name>
</gene>
<reference evidence="1 2" key="1">
    <citation type="submission" date="2024-01" db="EMBL/GenBank/DDBJ databases">
        <title>A draft genome for the cacao thread blight pathogen Marasmiellus scandens.</title>
        <authorList>
            <person name="Baruah I.K."/>
            <person name="Leung J."/>
            <person name="Bukari Y."/>
            <person name="Amoako-Attah I."/>
            <person name="Meinhardt L.W."/>
            <person name="Bailey B.A."/>
            <person name="Cohen S.P."/>
        </authorList>
    </citation>
    <scope>NUCLEOTIDE SEQUENCE [LARGE SCALE GENOMIC DNA]</scope>
    <source>
        <strain evidence="1 2">GH-19</strain>
    </source>
</reference>
<comment type="caution">
    <text evidence="1">The sequence shown here is derived from an EMBL/GenBank/DDBJ whole genome shotgun (WGS) entry which is preliminary data.</text>
</comment>
<evidence type="ECO:0000313" key="2">
    <source>
        <dbReference type="Proteomes" id="UP001498398"/>
    </source>
</evidence>
<protein>
    <submittedName>
        <fullName evidence="1">Uncharacterized protein</fullName>
    </submittedName>
</protein>
<sequence>MKDEQKYLALAEAHTIPPPTLFLNQDQCQSLLPSTSLQTFPTGSQYLPETPNVDLCFVHDHSSPPSEYSIDSFESLNTNLDWGAAFYNSNESNNTHWNPTAGTGNEQYPNMQSDLLDYQMNFPNPSYSVEISNPEYFGSSQVVSERVNHRATQQTDLPTGAPTWWHPYAADMSMTDPISSEAFQSSDDQIHLNFPPVRVIPPPISLPTFYY</sequence>
<keyword evidence="2" id="KW-1185">Reference proteome</keyword>
<dbReference type="EMBL" id="JBANRG010000049">
    <property type="protein sequence ID" value="KAK7444787.1"/>
    <property type="molecule type" value="Genomic_DNA"/>
</dbReference>